<evidence type="ECO:0000256" key="3">
    <source>
        <dbReference type="ARBA" id="ARBA00022989"/>
    </source>
</evidence>
<keyword evidence="3" id="KW-1133">Transmembrane helix</keyword>
<dbReference type="AlphaFoldDB" id="A0A084B481"/>
<dbReference type="InterPro" id="IPR006694">
    <property type="entry name" value="Fatty_acid_hydroxylase"/>
</dbReference>
<proteinExistence type="predicted"/>
<dbReference type="GO" id="GO:0016020">
    <property type="term" value="C:membrane"/>
    <property type="evidence" value="ECO:0007669"/>
    <property type="project" value="UniProtKB-SubCell"/>
</dbReference>
<dbReference type="PANTHER" id="PTHR11863">
    <property type="entry name" value="STEROL DESATURASE"/>
    <property type="match status" value="1"/>
</dbReference>
<dbReference type="OrthoDB" id="408954at2759"/>
<evidence type="ECO:0000256" key="2">
    <source>
        <dbReference type="ARBA" id="ARBA00022692"/>
    </source>
</evidence>
<keyword evidence="8" id="KW-1185">Reference proteome</keyword>
<evidence type="ECO:0000313" key="8">
    <source>
        <dbReference type="Proteomes" id="UP000028045"/>
    </source>
</evidence>
<feature type="region of interest" description="Disordered" evidence="5">
    <location>
        <begin position="295"/>
        <end position="343"/>
    </location>
</feature>
<evidence type="ECO:0000256" key="1">
    <source>
        <dbReference type="ARBA" id="ARBA00004370"/>
    </source>
</evidence>
<dbReference type="GO" id="GO:0005506">
    <property type="term" value="F:iron ion binding"/>
    <property type="evidence" value="ECO:0007669"/>
    <property type="project" value="InterPro"/>
</dbReference>
<protein>
    <recommendedName>
        <fullName evidence="6">Fatty acid hydroxylase domain-containing protein</fullName>
    </recommendedName>
</protein>
<dbReference type="EMBL" id="KL648095">
    <property type="protein sequence ID" value="KEY72360.1"/>
    <property type="molecule type" value="Genomic_DNA"/>
</dbReference>
<feature type="compositionally biased region" description="Basic residues" evidence="5">
    <location>
        <begin position="332"/>
        <end position="343"/>
    </location>
</feature>
<dbReference type="Proteomes" id="UP000028045">
    <property type="component" value="Unassembled WGS sequence"/>
</dbReference>
<dbReference type="GO" id="GO:0008610">
    <property type="term" value="P:lipid biosynthetic process"/>
    <property type="evidence" value="ECO:0007669"/>
    <property type="project" value="InterPro"/>
</dbReference>
<keyword evidence="2" id="KW-0812">Transmembrane</keyword>
<comment type="subcellular location">
    <subcellularLocation>
        <location evidence="1">Membrane</location>
    </subcellularLocation>
</comment>
<dbReference type="Pfam" id="PF04116">
    <property type="entry name" value="FA_hydroxylase"/>
    <property type="match status" value="1"/>
</dbReference>
<organism evidence="7 8">
    <name type="scientific">Stachybotrys chartarum (strain CBS 109288 / IBT 7711)</name>
    <name type="common">Toxic black mold</name>
    <name type="synonym">Stilbospora chartarum</name>
    <dbReference type="NCBI Taxonomy" id="1280523"/>
    <lineage>
        <taxon>Eukaryota</taxon>
        <taxon>Fungi</taxon>
        <taxon>Dikarya</taxon>
        <taxon>Ascomycota</taxon>
        <taxon>Pezizomycotina</taxon>
        <taxon>Sordariomycetes</taxon>
        <taxon>Hypocreomycetidae</taxon>
        <taxon>Hypocreales</taxon>
        <taxon>Stachybotryaceae</taxon>
        <taxon>Stachybotrys</taxon>
    </lineage>
</organism>
<evidence type="ECO:0000256" key="5">
    <source>
        <dbReference type="SAM" id="MobiDB-lite"/>
    </source>
</evidence>
<dbReference type="GO" id="GO:0016491">
    <property type="term" value="F:oxidoreductase activity"/>
    <property type="evidence" value="ECO:0007669"/>
    <property type="project" value="InterPro"/>
</dbReference>
<gene>
    <name evidence="7" type="ORF">S7711_01041</name>
</gene>
<keyword evidence="4" id="KW-0472">Membrane</keyword>
<evidence type="ECO:0000313" key="7">
    <source>
        <dbReference type="EMBL" id="KEY72360.1"/>
    </source>
</evidence>
<reference evidence="7 8" key="1">
    <citation type="journal article" date="2014" name="BMC Genomics">
        <title>Comparative genome sequencing reveals chemotype-specific gene clusters in the toxigenic black mold Stachybotrys.</title>
        <authorList>
            <person name="Semeiks J."/>
            <person name="Borek D."/>
            <person name="Otwinowski Z."/>
            <person name="Grishin N.V."/>
        </authorList>
    </citation>
    <scope>NUCLEOTIDE SEQUENCE [LARGE SCALE GENOMIC DNA]</scope>
    <source>
        <strain evidence="8">CBS 109288 / IBT 7711</strain>
    </source>
</reference>
<evidence type="ECO:0000256" key="4">
    <source>
        <dbReference type="ARBA" id="ARBA00023136"/>
    </source>
</evidence>
<feature type="domain" description="Fatty acid hydroxylase" evidence="6">
    <location>
        <begin position="147"/>
        <end position="278"/>
    </location>
</feature>
<dbReference type="HOGENOM" id="CLU_047036_4_0_1"/>
<sequence>MDLLLSLPLASYFLAPSITSWSTSLNLLFFYMTWTTLVLSHPPLRVHLAGLLAIRTALCLAPALASLLFDTALPSVAEGIKYGGRSALPPRNARALSRLVGLALVNLTLLTAVEGACSWAFVRVVGEPEFKTGTTLPLPWQMLRHVLITLTAREVLHYYISRHLLHGQSSLAGLHARYAHHRAAAPFSLQLLTDHPLALVLHRFVPLYLPSLILRPHLLTYFLLVAVCTAEETLAMSGYSIVPGIVMGGIVQRTAIHYASRGASNFGAWGILDWLHGTGSGRHVLEDVRDEADKHHLKERSAKKAGKGAGLLQNGMEALTNGSDETNGTPRRSGRKRTTRRLD</sequence>
<dbReference type="InterPro" id="IPR050307">
    <property type="entry name" value="Sterol_Desaturase_Related"/>
</dbReference>
<name>A0A084B481_STACB</name>
<accession>A0A084B481</accession>
<evidence type="ECO:0000259" key="6">
    <source>
        <dbReference type="Pfam" id="PF04116"/>
    </source>
</evidence>